<organism evidence="9">
    <name type="scientific">Orbilia dorsalia</name>
    <dbReference type="NCBI Taxonomy" id="661577"/>
    <lineage>
        <taxon>Eukaryota</taxon>
        <taxon>Fungi</taxon>
        <taxon>Dikarya</taxon>
        <taxon>Ascomycota</taxon>
        <taxon>Pezizomycotina</taxon>
        <taxon>Orbiliomycetes</taxon>
        <taxon>Orbiliales</taxon>
        <taxon>Orbiliaceae</taxon>
        <taxon>Orbilia</taxon>
    </lineage>
</organism>
<dbReference type="PANTHER" id="PTHR11432">
    <property type="entry name" value="NADH DEHYDROGENASE SUBUNIT 1"/>
    <property type="match status" value="1"/>
</dbReference>
<keyword evidence="6" id="KW-0520">NAD</keyword>
<evidence type="ECO:0000256" key="3">
    <source>
        <dbReference type="ARBA" id="ARBA00022692"/>
    </source>
</evidence>
<dbReference type="GO" id="GO:0005743">
    <property type="term" value="C:mitochondrial inner membrane"/>
    <property type="evidence" value="ECO:0007669"/>
    <property type="project" value="UniProtKB-SubCell"/>
</dbReference>
<proteinExistence type="inferred from homology"/>
<keyword evidence="7" id="KW-0830">Ubiquinone</keyword>
<evidence type="ECO:0000313" key="9">
    <source>
        <dbReference type="EMBL" id="QBF58419.1"/>
    </source>
</evidence>
<sequence>MINSTPSSLLYFLDTLFILLPVLIAVAFVTVAERKTLGSMQRRLGPNIVGAYGSLQAFADALKLILKEYIAPTQANLILFFLGPVITLIFSLLGYAVIPFGPGLAIFDFSLGIFYLLAVSSVATYGILLAGWSANSKYAFLGSLRSTAQLISYELILSSAILLIILFTGNLNLSVIIEDQIHTWFIIPLIPIFIIFFIGALAETNRAPMDLAEAESELVSGFFTEHSSVPFVSFFLAEYGSILLMSILTAILFLGGYHFPFFLILKFINDFIWIFFDKFNSMQVVKEQLSYLLEFNPIITGILNSLVLGVKASFIVFCFVWARASMPRIRYDQLMQFCWTVLLPLLFAFIFLVPCLLYSFDSLPISLLVLPLNKKFIINIDFSYNHSSYLIKKLRRVYS</sequence>
<feature type="transmembrane region" description="Helical" evidence="8">
    <location>
        <begin position="334"/>
        <end position="360"/>
    </location>
</feature>
<dbReference type="InterPro" id="IPR001694">
    <property type="entry name" value="NADH_UbQ_OxRdtase_su1/FPO"/>
</dbReference>
<feature type="transmembrane region" description="Helical" evidence="8">
    <location>
        <begin position="12"/>
        <end position="32"/>
    </location>
</feature>
<reference evidence="9" key="2">
    <citation type="submission" date="2019-02" db="EMBL/GenBank/DDBJ databases">
        <authorList>
            <person name="Wang S.J."/>
            <person name="Fang M.L."/>
            <person name="Xu J.P."/>
            <person name="Jiang L.L."/>
            <person name="Zhou D.Y."/>
            <person name="Zhang Y."/>
        </authorList>
    </citation>
    <scope>NUCLEOTIDE SEQUENCE</scope>
    <source>
        <strain evidence="9">1835</strain>
    </source>
</reference>
<evidence type="ECO:0000256" key="6">
    <source>
        <dbReference type="RuleBase" id="RU000471"/>
    </source>
</evidence>
<dbReference type="RefSeq" id="YP_009574618.1">
    <property type="nucleotide sequence ID" value="NC_041448.1"/>
</dbReference>
<evidence type="ECO:0000256" key="8">
    <source>
        <dbReference type="SAM" id="Phobius"/>
    </source>
</evidence>
<evidence type="ECO:0000256" key="1">
    <source>
        <dbReference type="ARBA" id="ARBA00004141"/>
    </source>
</evidence>
<feature type="transmembrane region" description="Helical" evidence="8">
    <location>
        <begin position="181"/>
        <end position="202"/>
    </location>
</feature>
<dbReference type="HAMAP" id="MF_01350">
    <property type="entry name" value="NDH1_NuoH"/>
    <property type="match status" value="1"/>
</dbReference>
<feature type="transmembrane region" description="Helical" evidence="8">
    <location>
        <begin position="78"/>
        <end position="98"/>
    </location>
</feature>
<evidence type="ECO:0000256" key="4">
    <source>
        <dbReference type="ARBA" id="ARBA00022989"/>
    </source>
</evidence>
<reference evidence="9" key="1">
    <citation type="journal article" date="2019" name="Mitochondrial DNA Part B Resour">
        <title>Complete mitochondrial genome and phylogenetic analysis of Orbilia dorsalia, a species producing mature sexual structures on culture.</title>
        <authorList>
            <person name="Wang S."/>
            <person name="Fang M."/>
            <person name="Xu J."/>
            <person name="Jiang L."/>
            <person name="Zhou D."/>
            <person name="Zhang K.-Q."/>
            <person name="Zhang Y."/>
        </authorList>
    </citation>
    <scope>NUCLEOTIDE SEQUENCE</scope>
    <source>
        <strain evidence="9">1835</strain>
    </source>
</reference>
<keyword evidence="5 8" id="KW-0472">Membrane</keyword>
<dbReference type="InterPro" id="IPR018086">
    <property type="entry name" value="NADH_UbQ_OxRdtase_su1_CS"/>
</dbReference>
<dbReference type="GO" id="GO:0009060">
    <property type="term" value="P:aerobic respiration"/>
    <property type="evidence" value="ECO:0007669"/>
    <property type="project" value="TreeGrafter"/>
</dbReference>
<feature type="transmembrane region" description="Helical" evidence="8">
    <location>
        <begin position="105"/>
        <end position="130"/>
    </location>
</feature>
<dbReference type="PROSITE" id="PS00667">
    <property type="entry name" value="COMPLEX1_ND1_1"/>
    <property type="match status" value="1"/>
</dbReference>
<dbReference type="GO" id="GO:0008137">
    <property type="term" value="F:NADH dehydrogenase (ubiquinone) activity"/>
    <property type="evidence" value="ECO:0007669"/>
    <property type="project" value="UniProtKB-EC"/>
</dbReference>
<feature type="transmembrane region" description="Helical" evidence="8">
    <location>
        <begin position="296"/>
        <end position="322"/>
    </location>
</feature>
<keyword evidence="7 9" id="KW-0496">Mitochondrion</keyword>
<evidence type="ECO:0000256" key="2">
    <source>
        <dbReference type="ARBA" id="ARBA00010535"/>
    </source>
</evidence>
<accession>A0A411P200</accession>
<comment type="subcellular location">
    <subcellularLocation>
        <location evidence="1">Membrane</location>
        <topology evidence="1">Multi-pass membrane protein</topology>
    </subcellularLocation>
    <subcellularLocation>
        <location evidence="6">Mitochondrion inner membrane</location>
        <topology evidence="6">Multi-pass membrane protein</topology>
    </subcellularLocation>
</comment>
<dbReference type="EMBL" id="MK547647">
    <property type="protein sequence ID" value="QBF58419.1"/>
    <property type="molecule type" value="Genomic_DNA"/>
</dbReference>
<evidence type="ECO:0000256" key="7">
    <source>
        <dbReference type="RuleBase" id="RU000473"/>
    </source>
</evidence>
<gene>
    <name evidence="9" type="primary">nad1</name>
    <name evidence="9" type="ORF">1835-35</name>
</gene>
<geneLocation type="mitochondrion" evidence="9"/>
<dbReference type="AlphaFoldDB" id="A0A411P200"/>
<dbReference type="GeneID" id="39698144"/>
<comment type="similarity">
    <text evidence="2 6">Belongs to the complex I subunit 1 family.</text>
</comment>
<comment type="catalytic activity">
    <reaction evidence="7">
        <text>a ubiquinone + NADH + 5 H(+)(in) = a ubiquinol + NAD(+) + 4 H(+)(out)</text>
        <dbReference type="Rhea" id="RHEA:29091"/>
        <dbReference type="Rhea" id="RHEA-COMP:9565"/>
        <dbReference type="Rhea" id="RHEA-COMP:9566"/>
        <dbReference type="ChEBI" id="CHEBI:15378"/>
        <dbReference type="ChEBI" id="CHEBI:16389"/>
        <dbReference type="ChEBI" id="CHEBI:17976"/>
        <dbReference type="ChEBI" id="CHEBI:57540"/>
        <dbReference type="ChEBI" id="CHEBI:57945"/>
        <dbReference type="EC" id="7.1.1.2"/>
    </reaction>
</comment>
<dbReference type="Pfam" id="PF00146">
    <property type="entry name" value="NADHdh"/>
    <property type="match status" value="1"/>
</dbReference>
<evidence type="ECO:0000256" key="5">
    <source>
        <dbReference type="ARBA" id="ARBA00023136"/>
    </source>
</evidence>
<keyword evidence="4 8" id="KW-1133">Transmembrane helix</keyword>
<feature type="transmembrane region" description="Helical" evidence="8">
    <location>
        <begin position="231"/>
        <end position="254"/>
    </location>
</feature>
<dbReference type="GO" id="GO:0003954">
    <property type="term" value="F:NADH dehydrogenase activity"/>
    <property type="evidence" value="ECO:0007669"/>
    <property type="project" value="TreeGrafter"/>
</dbReference>
<dbReference type="PANTHER" id="PTHR11432:SF3">
    <property type="entry name" value="NADH-UBIQUINONE OXIDOREDUCTASE CHAIN 1"/>
    <property type="match status" value="1"/>
</dbReference>
<dbReference type="EC" id="7.1.1.2" evidence="7"/>
<protein>
    <recommendedName>
        <fullName evidence="7">NADH-ubiquinone oxidoreductase chain 1</fullName>
        <ecNumber evidence="7">7.1.1.2</ecNumber>
    </recommendedName>
</protein>
<feature type="transmembrane region" description="Helical" evidence="8">
    <location>
        <begin position="150"/>
        <end position="169"/>
    </location>
</feature>
<keyword evidence="3 6" id="KW-0812">Transmembrane</keyword>
<name>A0A411P200_9PEZI</name>